<sequence length="354" mass="40476">MDNFTSAQSPSNICRGCGGQNAIKPLSVYGNVFKWCTSINVSSSDGLPTRICNRCWEMLTISYEFKVICTQTDRQWRTKNNSETLIESFPVLENAVTDDYEPFEIVDDVQLEEVVEETMLPGTPKEPFDCLYNTIPEIAEGIAIEVEETKESELFKSEDLSNVESYSLPEYKTTLLKVDDCNQVIDQDAREEVEEFVLEDTVEYLEETGKEMCPAQDSAPETHNEDVSIEVFKTEPKLPTSRSVRHSCPDCGKQFSSRTNVVRHQHSHRDSKPYQCDICKKEFTQSGTLKTHRYSHFDIKPFVCNVCGKRFTQSKSVKLHLRCHTGEKPYACDMCSAAFRQKNGLQRHMKVHAR</sequence>
<dbReference type="AlphaFoldDB" id="A0A182X9G6"/>
<feature type="domain" description="C2H2-type" evidence="9">
    <location>
        <begin position="274"/>
        <end position="301"/>
    </location>
</feature>
<dbReference type="SUPFAM" id="SSF57716">
    <property type="entry name" value="Glucocorticoid receptor-like (DNA-binding domain)"/>
    <property type="match status" value="1"/>
</dbReference>
<dbReference type="FunFam" id="3.30.160.60:FF:000624">
    <property type="entry name" value="zinc finger protein 697"/>
    <property type="match status" value="1"/>
</dbReference>
<keyword evidence="3" id="KW-0677">Repeat</keyword>
<evidence type="ECO:0000256" key="4">
    <source>
        <dbReference type="ARBA" id="ARBA00022771"/>
    </source>
</evidence>
<dbReference type="PANTHER" id="PTHR16515">
    <property type="entry name" value="PR DOMAIN ZINC FINGER PROTEIN"/>
    <property type="match status" value="1"/>
</dbReference>
<dbReference type="PROSITE" id="PS51915">
    <property type="entry name" value="ZAD"/>
    <property type="match status" value="1"/>
</dbReference>
<evidence type="ECO:0000256" key="7">
    <source>
        <dbReference type="PROSITE-ProRule" id="PRU00042"/>
    </source>
</evidence>
<dbReference type="InterPro" id="IPR036236">
    <property type="entry name" value="Znf_C2H2_sf"/>
</dbReference>
<feature type="domain" description="C2H2-type" evidence="9">
    <location>
        <begin position="330"/>
        <end position="354"/>
    </location>
</feature>
<feature type="binding site" evidence="8">
    <location>
        <position position="17"/>
    </location>
    <ligand>
        <name>Zn(2+)</name>
        <dbReference type="ChEBI" id="CHEBI:29105"/>
    </ligand>
</feature>
<keyword evidence="4 7" id="KW-0863">Zinc-finger</keyword>
<evidence type="ECO:0000256" key="5">
    <source>
        <dbReference type="ARBA" id="ARBA00022833"/>
    </source>
</evidence>
<reference evidence="11" key="1">
    <citation type="submission" date="2020-05" db="UniProtKB">
        <authorList>
            <consortium name="EnsemblMetazoa"/>
        </authorList>
    </citation>
    <scope>IDENTIFICATION</scope>
    <source>
        <strain evidence="11">SANGQUA</strain>
    </source>
</reference>
<dbReference type="EnsemblMetazoa" id="AQUA006455-RA">
    <property type="protein sequence ID" value="AQUA006455-PA"/>
    <property type="gene ID" value="AQUA006455"/>
</dbReference>
<evidence type="ECO:0000313" key="11">
    <source>
        <dbReference type="EnsemblMetazoa" id="AQUA006455-PA"/>
    </source>
</evidence>
<evidence type="ECO:0000259" key="10">
    <source>
        <dbReference type="PROSITE" id="PS51915"/>
    </source>
</evidence>
<dbReference type="VEuPathDB" id="VectorBase:AQUA006455"/>
<dbReference type="GO" id="GO:0010468">
    <property type="term" value="P:regulation of gene expression"/>
    <property type="evidence" value="ECO:0007669"/>
    <property type="project" value="TreeGrafter"/>
</dbReference>
<keyword evidence="2 8" id="KW-0479">Metal-binding</keyword>
<evidence type="ECO:0000256" key="1">
    <source>
        <dbReference type="ARBA" id="ARBA00004123"/>
    </source>
</evidence>
<protein>
    <recommendedName>
        <fullName evidence="13">Protein krueppel</fullName>
    </recommendedName>
</protein>
<keyword evidence="5 8" id="KW-0862">Zinc</keyword>
<evidence type="ECO:0000256" key="6">
    <source>
        <dbReference type="ARBA" id="ARBA00023242"/>
    </source>
</evidence>
<evidence type="ECO:0008006" key="13">
    <source>
        <dbReference type="Google" id="ProtNLM"/>
    </source>
</evidence>
<dbReference type="InterPro" id="IPR012934">
    <property type="entry name" value="Znf_AD"/>
</dbReference>
<dbReference type="FunFam" id="3.30.160.60:FF:001498">
    <property type="entry name" value="Zinc finger protein 404"/>
    <property type="match status" value="1"/>
</dbReference>
<feature type="binding site" evidence="8">
    <location>
        <position position="55"/>
    </location>
    <ligand>
        <name>Zn(2+)</name>
        <dbReference type="ChEBI" id="CHEBI:29105"/>
    </ligand>
</feature>
<dbReference type="SMART" id="SM00868">
    <property type="entry name" value="zf-AD"/>
    <property type="match status" value="1"/>
</dbReference>
<dbReference type="GO" id="GO:0005634">
    <property type="term" value="C:nucleus"/>
    <property type="evidence" value="ECO:0007669"/>
    <property type="project" value="UniProtKB-SubCell"/>
</dbReference>
<keyword evidence="12" id="KW-1185">Reference proteome</keyword>
<feature type="binding site" evidence="8">
    <location>
        <position position="52"/>
    </location>
    <ligand>
        <name>Zn(2+)</name>
        <dbReference type="ChEBI" id="CHEBI:29105"/>
    </ligand>
</feature>
<evidence type="ECO:0000256" key="2">
    <source>
        <dbReference type="ARBA" id="ARBA00022723"/>
    </source>
</evidence>
<name>A0A182X9G6_ANOQN</name>
<feature type="domain" description="C2H2-type" evidence="9">
    <location>
        <begin position="246"/>
        <end position="273"/>
    </location>
</feature>
<dbReference type="SMART" id="SM00355">
    <property type="entry name" value="ZnF_C2H2"/>
    <property type="match status" value="4"/>
</dbReference>
<comment type="subcellular location">
    <subcellularLocation>
        <location evidence="1">Nucleus</location>
    </subcellularLocation>
</comment>
<dbReference type="PROSITE" id="PS00028">
    <property type="entry name" value="ZINC_FINGER_C2H2_1"/>
    <property type="match status" value="4"/>
</dbReference>
<evidence type="ECO:0000256" key="8">
    <source>
        <dbReference type="PROSITE-ProRule" id="PRU01263"/>
    </source>
</evidence>
<dbReference type="InterPro" id="IPR050331">
    <property type="entry name" value="Zinc_finger"/>
</dbReference>
<dbReference type="STRING" id="34691.A0A182X9G6"/>
<organism evidence="11 12">
    <name type="scientific">Anopheles quadriannulatus</name>
    <name type="common">Mosquito</name>
    <dbReference type="NCBI Taxonomy" id="34691"/>
    <lineage>
        <taxon>Eukaryota</taxon>
        <taxon>Metazoa</taxon>
        <taxon>Ecdysozoa</taxon>
        <taxon>Arthropoda</taxon>
        <taxon>Hexapoda</taxon>
        <taxon>Insecta</taxon>
        <taxon>Pterygota</taxon>
        <taxon>Neoptera</taxon>
        <taxon>Endopterygota</taxon>
        <taxon>Diptera</taxon>
        <taxon>Nematocera</taxon>
        <taxon>Culicoidea</taxon>
        <taxon>Culicidae</taxon>
        <taxon>Anophelinae</taxon>
        <taxon>Anopheles</taxon>
    </lineage>
</organism>
<feature type="binding site" evidence="8">
    <location>
        <position position="14"/>
    </location>
    <ligand>
        <name>Zn(2+)</name>
        <dbReference type="ChEBI" id="CHEBI:29105"/>
    </ligand>
</feature>
<dbReference type="Pfam" id="PF00096">
    <property type="entry name" value="zf-C2H2"/>
    <property type="match status" value="4"/>
</dbReference>
<dbReference type="FunFam" id="3.30.160.60:FF:000086">
    <property type="entry name" value="transcription factor E4F1 isoform X1"/>
    <property type="match status" value="1"/>
</dbReference>
<dbReference type="PANTHER" id="PTHR16515:SF66">
    <property type="entry name" value="C2H2-TYPE DOMAIN-CONTAINING PROTEIN"/>
    <property type="match status" value="1"/>
</dbReference>
<keyword evidence="6" id="KW-0539">Nucleus</keyword>
<dbReference type="Proteomes" id="UP000076407">
    <property type="component" value="Unassembled WGS sequence"/>
</dbReference>
<dbReference type="GO" id="GO:0008270">
    <property type="term" value="F:zinc ion binding"/>
    <property type="evidence" value="ECO:0007669"/>
    <property type="project" value="UniProtKB-UniRule"/>
</dbReference>
<dbReference type="InterPro" id="IPR013087">
    <property type="entry name" value="Znf_C2H2_type"/>
</dbReference>
<dbReference type="SUPFAM" id="SSF57667">
    <property type="entry name" value="beta-beta-alpha zinc fingers"/>
    <property type="match status" value="2"/>
</dbReference>
<evidence type="ECO:0000259" key="9">
    <source>
        <dbReference type="PROSITE" id="PS50157"/>
    </source>
</evidence>
<dbReference type="Gene3D" id="3.30.160.60">
    <property type="entry name" value="Classic Zinc Finger"/>
    <property type="match status" value="4"/>
</dbReference>
<accession>A0A182X9G6</accession>
<proteinExistence type="predicted"/>
<feature type="domain" description="C2H2-type" evidence="9">
    <location>
        <begin position="302"/>
        <end position="329"/>
    </location>
</feature>
<evidence type="ECO:0000313" key="12">
    <source>
        <dbReference type="Proteomes" id="UP000076407"/>
    </source>
</evidence>
<dbReference type="PROSITE" id="PS50157">
    <property type="entry name" value="ZINC_FINGER_C2H2_2"/>
    <property type="match status" value="4"/>
</dbReference>
<feature type="domain" description="ZAD" evidence="10">
    <location>
        <begin position="12"/>
        <end position="79"/>
    </location>
</feature>
<dbReference type="Pfam" id="PF07776">
    <property type="entry name" value="zf-AD"/>
    <property type="match status" value="1"/>
</dbReference>
<evidence type="ECO:0000256" key="3">
    <source>
        <dbReference type="ARBA" id="ARBA00022737"/>
    </source>
</evidence>